<evidence type="ECO:0000256" key="1">
    <source>
        <dbReference type="ARBA" id="ARBA00000085"/>
    </source>
</evidence>
<comment type="caution">
    <text evidence="11">The sequence shown here is derived from an EMBL/GenBank/DDBJ whole genome shotgun (WGS) entry which is preliminary data.</text>
</comment>
<proteinExistence type="predicted"/>
<dbReference type="Gene3D" id="1.10.287.130">
    <property type="match status" value="1"/>
</dbReference>
<keyword evidence="5 11" id="KW-0418">Kinase</keyword>
<dbReference type="GO" id="GO:0000156">
    <property type="term" value="F:phosphorelay response regulator activity"/>
    <property type="evidence" value="ECO:0007669"/>
    <property type="project" value="TreeGrafter"/>
</dbReference>
<organism evidence="11 12">
    <name type="scientific">Pseudorhodoferax soli</name>
    <dbReference type="NCBI Taxonomy" id="545864"/>
    <lineage>
        <taxon>Bacteria</taxon>
        <taxon>Pseudomonadati</taxon>
        <taxon>Pseudomonadota</taxon>
        <taxon>Betaproteobacteria</taxon>
        <taxon>Burkholderiales</taxon>
        <taxon>Comamonadaceae</taxon>
    </lineage>
</organism>
<dbReference type="InterPro" id="IPR003594">
    <property type="entry name" value="HATPase_dom"/>
</dbReference>
<keyword evidence="9" id="KW-1133">Transmembrane helix</keyword>
<dbReference type="GO" id="GO:0030295">
    <property type="term" value="F:protein kinase activator activity"/>
    <property type="evidence" value="ECO:0007669"/>
    <property type="project" value="TreeGrafter"/>
</dbReference>
<feature type="transmembrane region" description="Helical" evidence="9">
    <location>
        <begin position="62"/>
        <end position="82"/>
    </location>
</feature>
<dbReference type="Pfam" id="PF02518">
    <property type="entry name" value="HATPase_c"/>
    <property type="match status" value="1"/>
</dbReference>
<feature type="domain" description="Histidine kinase" evidence="10">
    <location>
        <begin position="341"/>
        <end position="558"/>
    </location>
</feature>
<dbReference type="PANTHER" id="PTHR42878">
    <property type="entry name" value="TWO-COMPONENT HISTIDINE KINASE"/>
    <property type="match status" value="1"/>
</dbReference>
<feature type="transmembrane region" description="Helical" evidence="9">
    <location>
        <begin position="169"/>
        <end position="186"/>
    </location>
</feature>
<dbReference type="SMART" id="SM00388">
    <property type="entry name" value="HisKA"/>
    <property type="match status" value="1"/>
</dbReference>
<dbReference type="InterPro" id="IPR050351">
    <property type="entry name" value="BphY/WalK/GraS-like"/>
</dbReference>
<dbReference type="Gene3D" id="3.30.565.10">
    <property type="entry name" value="Histidine kinase-like ATPase, C-terminal domain"/>
    <property type="match status" value="1"/>
</dbReference>
<feature type="transmembrane region" description="Helical" evidence="9">
    <location>
        <begin position="94"/>
        <end position="112"/>
    </location>
</feature>
<evidence type="ECO:0000313" key="11">
    <source>
        <dbReference type="EMBL" id="RCW74286.1"/>
    </source>
</evidence>
<evidence type="ECO:0000259" key="10">
    <source>
        <dbReference type="PROSITE" id="PS50109"/>
    </source>
</evidence>
<evidence type="ECO:0000256" key="4">
    <source>
        <dbReference type="ARBA" id="ARBA00022741"/>
    </source>
</evidence>
<dbReference type="InterPro" id="IPR036097">
    <property type="entry name" value="HisK_dim/P_sf"/>
</dbReference>
<keyword evidence="12" id="KW-1185">Reference proteome</keyword>
<gene>
    <name evidence="11" type="ORF">DES41_102608</name>
</gene>
<dbReference type="CDD" id="cd00082">
    <property type="entry name" value="HisKA"/>
    <property type="match status" value="1"/>
</dbReference>
<dbReference type="Proteomes" id="UP000252884">
    <property type="component" value="Unassembled WGS sequence"/>
</dbReference>
<keyword evidence="4" id="KW-0547">Nucleotide-binding</keyword>
<keyword evidence="9" id="KW-0472">Membrane</keyword>
<dbReference type="SUPFAM" id="SSF55874">
    <property type="entry name" value="ATPase domain of HSP90 chaperone/DNA topoisomerase II/histidine kinase"/>
    <property type="match status" value="1"/>
</dbReference>
<dbReference type="InterPro" id="IPR036890">
    <property type="entry name" value="HATPase_C_sf"/>
</dbReference>
<evidence type="ECO:0000256" key="3">
    <source>
        <dbReference type="ARBA" id="ARBA00022679"/>
    </source>
</evidence>
<evidence type="ECO:0000256" key="5">
    <source>
        <dbReference type="ARBA" id="ARBA00022777"/>
    </source>
</evidence>
<dbReference type="GO" id="GO:0007234">
    <property type="term" value="P:osmosensory signaling via phosphorelay pathway"/>
    <property type="evidence" value="ECO:0007669"/>
    <property type="project" value="TreeGrafter"/>
</dbReference>
<feature type="transmembrane region" description="Helical" evidence="9">
    <location>
        <begin position="139"/>
        <end position="157"/>
    </location>
</feature>
<dbReference type="PANTHER" id="PTHR42878:SF7">
    <property type="entry name" value="SENSOR HISTIDINE KINASE GLRK"/>
    <property type="match status" value="1"/>
</dbReference>
<evidence type="ECO:0000256" key="9">
    <source>
        <dbReference type="SAM" id="Phobius"/>
    </source>
</evidence>
<dbReference type="SUPFAM" id="SSF47384">
    <property type="entry name" value="Homodimeric domain of signal transducing histidine kinase"/>
    <property type="match status" value="1"/>
</dbReference>
<dbReference type="EC" id="2.7.13.3" evidence="2"/>
<dbReference type="GO" id="GO:0005524">
    <property type="term" value="F:ATP binding"/>
    <property type="evidence" value="ECO:0007669"/>
    <property type="project" value="UniProtKB-KW"/>
</dbReference>
<accession>A0A368Y4M5</accession>
<dbReference type="Pfam" id="PF25323">
    <property type="entry name" value="6TM_PilS"/>
    <property type="match status" value="1"/>
</dbReference>
<name>A0A368Y4M5_9BURK</name>
<dbReference type="EMBL" id="QPJK01000002">
    <property type="protein sequence ID" value="RCW74286.1"/>
    <property type="molecule type" value="Genomic_DNA"/>
</dbReference>
<dbReference type="InterPro" id="IPR003661">
    <property type="entry name" value="HisK_dim/P_dom"/>
</dbReference>
<evidence type="ECO:0000256" key="7">
    <source>
        <dbReference type="ARBA" id="ARBA00023012"/>
    </source>
</evidence>
<keyword evidence="9" id="KW-0812">Transmembrane</keyword>
<dbReference type="GO" id="GO:0000155">
    <property type="term" value="F:phosphorelay sensor kinase activity"/>
    <property type="evidence" value="ECO:0007669"/>
    <property type="project" value="InterPro"/>
</dbReference>
<dbReference type="InterPro" id="IPR005467">
    <property type="entry name" value="His_kinase_dom"/>
</dbReference>
<keyword evidence="6" id="KW-0067">ATP-binding</keyword>
<keyword evidence="7" id="KW-0902">Two-component regulatory system</keyword>
<comment type="catalytic activity">
    <reaction evidence="1">
        <text>ATP + protein L-histidine = ADP + protein N-phospho-L-histidine.</text>
        <dbReference type="EC" id="2.7.13.3"/>
    </reaction>
</comment>
<dbReference type="Pfam" id="PF00512">
    <property type="entry name" value="HisKA"/>
    <property type="match status" value="1"/>
</dbReference>
<reference evidence="11 12" key="1">
    <citation type="submission" date="2018-07" db="EMBL/GenBank/DDBJ databases">
        <title>Genomic Encyclopedia of Type Strains, Phase IV (KMG-IV): sequencing the most valuable type-strain genomes for metagenomic binning, comparative biology and taxonomic classification.</title>
        <authorList>
            <person name="Goeker M."/>
        </authorList>
    </citation>
    <scope>NUCLEOTIDE SEQUENCE [LARGE SCALE GENOMIC DNA]</scope>
    <source>
        <strain evidence="11 12">DSM 21634</strain>
    </source>
</reference>
<dbReference type="SMART" id="SM00387">
    <property type="entry name" value="HATPase_c"/>
    <property type="match status" value="1"/>
</dbReference>
<evidence type="ECO:0000256" key="8">
    <source>
        <dbReference type="SAM" id="MobiDB-lite"/>
    </source>
</evidence>
<dbReference type="InterPro" id="IPR035965">
    <property type="entry name" value="PAS-like_dom_sf"/>
</dbReference>
<evidence type="ECO:0000256" key="6">
    <source>
        <dbReference type="ARBA" id="ARBA00022840"/>
    </source>
</evidence>
<protein>
    <recommendedName>
        <fullName evidence="2">histidine kinase</fullName>
        <ecNumber evidence="2">2.7.13.3</ecNumber>
    </recommendedName>
</protein>
<sequence length="567" mass="61932">MTVLDDAWPPSDFDPRAAVLAPVGDLALTRAWYGFMTARVTIALALLLLQATQYALTATAPAWVLAMCALYLASALATRLLARPRLPRHALEPTWLLTVGMDVLVIALLQLFQSGAISYTPLLGVPVLLTAVLGTRPMAIGMALAITLLLLLETWWTSAHGITESTGRYLQAGLAGLGYLLVAFLANQLAARLMREEQLALAGLHAARLQAQVNQLVMETQTDGVVVVDTHARMRTANPAARALLGLDTAGLRPALDAQPSWAPLLELARATFEQATPQAADLTLRSASRGARRLRVHTRMTEAPGRAHERLCVMFLHDLREAEARTRTEKMAAMGRMSAAVAHEIRNPLAAIVQANALLDEELQAPGQRQLTQMIQHNAQRLSKIVDEVLDVARVPEAGRTAPPTLVLDASVQDICADWVQRAPQRRRVQLDLATGGLPVDFDSEHLRRVLVNLLDNALRYASGRPAAIQVTTRLSSDRQSSLQVWSDGAPLEESVERHLFEPFFSSESRSSGLGLYICRELCERHRASIGYQRSARQRGGASVQGNEFSVQFRPPKPAERTTPAH</sequence>
<keyword evidence="3" id="KW-0808">Transferase</keyword>
<evidence type="ECO:0000313" key="12">
    <source>
        <dbReference type="Proteomes" id="UP000252884"/>
    </source>
</evidence>
<evidence type="ECO:0000256" key="2">
    <source>
        <dbReference type="ARBA" id="ARBA00012438"/>
    </source>
</evidence>
<dbReference type="AlphaFoldDB" id="A0A368Y4M5"/>
<dbReference type="SUPFAM" id="SSF55785">
    <property type="entry name" value="PYP-like sensor domain (PAS domain)"/>
    <property type="match status" value="1"/>
</dbReference>
<dbReference type="Gene3D" id="3.30.450.20">
    <property type="entry name" value="PAS domain"/>
    <property type="match status" value="1"/>
</dbReference>
<feature type="region of interest" description="Disordered" evidence="8">
    <location>
        <begin position="535"/>
        <end position="567"/>
    </location>
</feature>
<dbReference type="RefSeq" id="WP_245965639.1">
    <property type="nucleotide sequence ID" value="NZ_QPJK01000002.1"/>
</dbReference>
<dbReference type="PROSITE" id="PS50109">
    <property type="entry name" value="HIS_KIN"/>
    <property type="match status" value="1"/>
</dbReference>